<comment type="caution">
    <text evidence="2">The sequence shown here is derived from an EMBL/GenBank/DDBJ whole genome shotgun (WGS) entry which is preliminary data.</text>
</comment>
<dbReference type="InterPro" id="IPR011009">
    <property type="entry name" value="Kinase-like_dom_sf"/>
</dbReference>
<evidence type="ECO:0000259" key="1">
    <source>
        <dbReference type="Pfam" id="PF01636"/>
    </source>
</evidence>
<dbReference type="EMBL" id="CAOF01000045">
    <property type="protein sequence ID" value="CCO45147.1"/>
    <property type="molecule type" value="Genomic_DNA"/>
</dbReference>
<proteinExistence type="predicted"/>
<protein>
    <recommendedName>
        <fullName evidence="1">Aminoglycoside phosphotransferase domain-containing protein</fullName>
    </recommendedName>
</protein>
<dbReference type="Proteomes" id="UP000018211">
    <property type="component" value="Unassembled WGS sequence"/>
</dbReference>
<reference evidence="2 3" key="1">
    <citation type="journal article" date="2013" name="ISME J.">
        <title>Comparative genomics of pathogenic lineages of Vibrio nigripulchritudo identifies virulence-associated traits.</title>
        <authorList>
            <person name="Goudenege D."/>
            <person name="Labreuche Y."/>
            <person name="Krin E."/>
            <person name="Ansquer D."/>
            <person name="Mangenot S."/>
            <person name="Calteau A."/>
            <person name="Medigue C."/>
            <person name="Mazel D."/>
            <person name="Polz M.F."/>
            <person name="Le Roux F."/>
        </authorList>
    </citation>
    <scope>NUCLEOTIDE SEQUENCE [LARGE SCALE GENOMIC DNA]</scope>
    <source>
        <strain evidence="2 3">SOn1</strain>
    </source>
</reference>
<evidence type="ECO:0000313" key="2">
    <source>
        <dbReference type="EMBL" id="CCO45147.1"/>
    </source>
</evidence>
<dbReference type="Gene3D" id="3.90.1200.10">
    <property type="match status" value="1"/>
</dbReference>
<sequence>MLHHNTGTYSRERMMVTQDLAKMGAARVSMETFDGDFCILKQNASEVEIQFYEHAAQILEGVNTPQLLKRCKRDLYIEYIPNKPTLSQLQIHNSTFEQLSFLHQSTYRPSFAVKIHEWKNQATDLALHTLNLPITTQSSIKAVQTLSSELFEYPGLISGDTNDGNWGTRNNGDLVLFDWERFGLGSPAIDLAPLVRGLGTLDDYHTIVERYSHSNPNAPASLLLKHLIIAKMWIVVEVVNILIRRHNPETGTYIEWYQTHLPKWLTSMEKLL</sequence>
<dbReference type="InterPro" id="IPR002575">
    <property type="entry name" value="Aminoglycoside_PTrfase"/>
</dbReference>
<organism evidence="2 3">
    <name type="scientific">Vibrio nigripulchritudo SOn1</name>
    <dbReference type="NCBI Taxonomy" id="1238450"/>
    <lineage>
        <taxon>Bacteria</taxon>
        <taxon>Pseudomonadati</taxon>
        <taxon>Pseudomonadota</taxon>
        <taxon>Gammaproteobacteria</taxon>
        <taxon>Vibrionales</taxon>
        <taxon>Vibrionaceae</taxon>
        <taxon>Vibrio</taxon>
    </lineage>
</organism>
<dbReference type="AlphaFoldDB" id="A0AAV2VKG7"/>
<name>A0AAV2VKG7_9VIBR</name>
<accession>A0AAV2VKG7</accession>
<feature type="domain" description="Aminoglycoside phosphotransferase" evidence="1">
    <location>
        <begin position="90"/>
        <end position="197"/>
    </location>
</feature>
<dbReference type="SUPFAM" id="SSF56112">
    <property type="entry name" value="Protein kinase-like (PK-like)"/>
    <property type="match status" value="1"/>
</dbReference>
<evidence type="ECO:0000313" key="3">
    <source>
        <dbReference type="Proteomes" id="UP000018211"/>
    </source>
</evidence>
<dbReference type="Pfam" id="PF01636">
    <property type="entry name" value="APH"/>
    <property type="match status" value="1"/>
</dbReference>
<gene>
    <name evidence="2" type="ORF">VIBNISOn1_1390026</name>
</gene>